<organism evidence="1 2">
    <name type="scientific">candidate division WWE3 bacterium RBG_16_37_10</name>
    <dbReference type="NCBI Taxonomy" id="1802610"/>
    <lineage>
        <taxon>Bacteria</taxon>
        <taxon>Katanobacteria</taxon>
    </lineage>
</organism>
<reference evidence="1 2" key="1">
    <citation type="journal article" date="2016" name="Nat. Commun.">
        <title>Thousands of microbial genomes shed light on interconnected biogeochemical processes in an aquifer system.</title>
        <authorList>
            <person name="Anantharaman K."/>
            <person name="Brown C.T."/>
            <person name="Hug L.A."/>
            <person name="Sharon I."/>
            <person name="Castelle C.J."/>
            <person name="Probst A.J."/>
            <person name="Thomas B.C."/>
            <person name="Singh A."/>
            <person name="Wilkins M.J."/>
            <person name="Karaoz U."/>
            <person name="Brodie E.L."/>
            <person name="Williams K.H."/>
            <person name="Hubbard S.S."/>
            <person name="Banfield J.F."/>
        </authorList>
    </citation>
    <scope>NUCLEOTIDE SEQUENCE [LARGE SCALE GENOMIC DNA]</scope>
</reference>
<proteinExistence type="predicted"/>
<evidence type="ECO:0008006" key="3">
    <source>
        <dbReference type="Google" id="ProtNLM"/>
    </source>
</evidence>
<dbReference type="STRING" id="1802610.A2W32_00335"/>
<comment type="caution">
    <text evidence="1">The sequence shown here is derived from an EMBL/GenBank/DDBJ whole genome shotgun (WGS) entry which is preliminary data.</text>
</comment>
<protein>
    <recommendedName>
        <fullName evidence="3">Camelysin metallo-endopeptidase</fullName>
    </recommendedName>
</protein>
<evidence type="ECO:0000313" key="1">
    <source>
        <dbReference type="EMBL" id="OGC50994.1"/>
    </source>
</evidence>
<dbReference type="EMBL" id="MEUT01000033">
    <property type="protein sequence ID" value="OGC50994.1"/>
    <property type="molecule type" value="Genomic_DNA"/>
</dbReference>
<accession>A0A1F4V1B2</accession>
<dbReference type="Proteomes" id="UP000177371">
    <property type="component" value="Unassembled WGS sequence"/>
</dbReference>
<sequence length="194" mass="20425">MNKVVSGLLGLTVVVGLVVGAAVAQFNDAASLTNLALSVGSPDLLIKLTGGESFLQEVNIAGSFFDTLVPGEFDEVLFELRNNSTGNLDFSLTGKIPVVPTPSEDWTALKDEVECVVYLQGGDPESVDTAVSSGWKTLNTWLASQDLPGDPLNSSSEEQLVLRCKVPSDAPNSVAGQEITDLEFEVTGEQILGP</sequence>
<evidence type="ECO:0000313" key="2">
    <source>
        <dbReference type="Proteomes" id="UP000177371"/>
    </source>
</evidence>
<name>A0A1F4V1B2_UNCKA</name>
<gene>
    <name evidence="1" type="ORF">A2W32_00335</name>
</gene>
<dbReference type="AlphaFoldDB" id="A0A1F4V1B2"/>